<dbReference type="AlphaFoldDB" id="A0AAN9TC93"/>
<comment type="caution">
    <text evidence="1">The sequence shown here is derived from an EMBL/GenBank/DDBJ whole genome shotgun (WGS) entry which is preliminary data.</text>
</comment>
<sequence>MKEKRQRMSMGWPYSIYDSNFAASIIQAAAVGAVNNLPEISAIASVSCRYSPMIVPAQQKYFPYLFQRHLNLKLDSPEYEAPRSCLRGSNHCPSQPFLCQPIPVVSEFPNSSSPVAAACERVDTSCRCGIINCVSTNKSDSENSTPTSASGMEKLKVNPFLYPPSNFSLEPPAMTSELKGEGDFLKNDISYKSYFTP</sequence>
<evidence type="ECO:0000313" key="2">
    <source>
        <dbReference type="Proteomes" id="UP001367676"/>
    </source>
</evidence>
<name>A0AAN9TC93_9HEMI</name>
<keyword evidence="2" id="KW-1185">Reference proteome</keyword>
<dbReference type="Proteomes" id="UP001367676">
    <property type="component" value="Unassembled WGS sequence"/>
</dbReference>
<evidence type="ECO:0000313" key="1">
    <source>
        <dbReference type="EMBL" id="KAK7582598.1"/>
    </source>
</evidence>
<proteinExistence type="predicted"/>
<organism evidence="1 2">
    <name type="scientific">Parthenolecanium corni</name>
    <dbReference type="NCBI Taxonomy" id="536013"/>
    <lineage>
        <taxon>Eukaryota</taxon>
        <taxon>Metazoa</taxon>
        <taxon>Ecdysozoa</taxon>
        <taxon>Arthropoda</taxon>
        <taxon>Hexapoda</taxon>
        <taxon>Insecta</taxon>
        <taxon>Pterygota</taxon>
        <taxon>Neoptera</taxon>
        <taxon>Paraneoptera</taxon>
        <taxon>Hemiptera</taxon>
        <taxon>Sternorrhyncha</taxon>
        <taxon>Coccoidea</taxon>
        <taxon>Coccidae</taxon>
        <taxon>Parthenolecanium</taxon>
    </lineage>
</organism>
<dbReference type="EMBL" id="JBBCAQ010000033">
    <property type="protein sequence ID" value="KAK7582598.1"/>
    <property type="molecule type" value="Genomic_DNA"/>
</dbReference>
<accession>A0AAN9TC93</accession>
<reference evidence="1 2" key="1">
    <citation type="submission" date="2024-03" db="EMBL/GenBank/DDBJ databases">
        <title>Adaptation during the transition from Ophiocordyceps entomopathogen to insect associate is accompanied by gene loss and intensified selection.</title>
        <authorList>
            <person name="Ward C.M."/>
            <person name="Onetto C.A."/>
            <person name="Borneman A.R."/>
        </authorList>
    </citation>
    <scope>NUCLEOTIDE SEQUENCE [LARGE SCALE GENOMIC DNA]</scope>
    <source>
        <strain evidence="1">AWRI1</strain>
        <tissue evidence="1">Single Adult Female</tissue>
    </source>
</reference>
<gene>
    <name evidence="1" type="ORF">V9T40_014043</name>
</gene>
<protein>
    <submittedName>
        <fullName evidence="1">Uncharacterized protein</fullName>
    </submittedName>
</protein>